<proteinExistence type="predicted"/>
<feature type="domain" description="Condensation" evidence="1">
    <location>
        <begin position="19"/>
        <end position="334"/>
    </location>
</feature>
<accession>A0ABP4Y039</accession>
<dbReference type="PANTHER" id="PTHR45527:SF1">
    <property type="entry name" value="FATTY ACID SYNTHASE"/>
    <property type="match status" value="1"/>
</dbReference>
<sequence length="455" mass="49301">MGTVTSRIVVPFHGEGTGEAELTWGQQGIWLTMARTGRTMNIGGAMPLPAGTPLSEMTTLLSYIVSRHQALRTRLRLRPDGPPRQVVSGSGEIALDVVDIGPGDDADTAAEELRTRYEFTPFDYPVEWPVRMGVIRRDGGLTHLVVQYCHLAVDGLGIDAVARDLAHLDPATGQGTAPVSGLTPLELAARQASPAGQRQSAKALRYWEEVMRTIPAQRLGTSDDPREPRFWDVIRRSPALHLASRAVAHRTRREVGHVLLAAYAVALARQTGITTSVAQVLVSNRFRPGCADSVTQLTQPSIVAIDVADTTIDEVVRRAWKAATNAYVHGYFDTYAHGELMARLTAERGAFDISAFVNDRRGDRAPTAEPPTREEIEAAVPRATTWVLRKLDTFDGVLYVTFDSAPDAIDIDICADTRRLGPAGIEALAREIEAVAVEAAVDADAPTRVGAPVRI</sequence>
<reference evidence="3" key="1">
    <citation type="journal article" date="2019" name="Int. J. Syst. Evol. Microbiol.">
        <title>The Global Catalogue of Microorganisms (GCM) 10K type strain sequencing project: providing services to taxonomists for standard genome sequencing and annotation.</title>
        <authorList>
            <consortium name="The Broad Institute Genomics Platform"/>
            <consortium name="The Broad Institute Genome Sequencing Center for Infectious Disease"/>
            <person name="Wu L."/>
            <person name="Ma J."/>
        </authorList>
    </citation>
    <scope>NUCLEOTIDE SEQUENCE [LARGE SCALE GENOMIC DNA]</scope>
    <source>
        <strain evidence="3">JCM 13250</strain>
    </source>
</reference>
<dbReference type="Proteomes" id="UP001500218">
    <property type="component" value="Unassembled WGS sequence"/>
</dbReference>
<dbReference type="Gene3D" id="3.30.559.30">
    <property type="entry name" value="Nonribosomal peptide synthetase, condensation domain"/>
    <property type="match status" value="1"/>
</dbReference>
<evidence type="ECO:0000259" key="1">
    <source>
        <dbReference type="Pfam" id="PF00668"/>
    </source>
</evidence>
<name>A0ABP4Y039_9ACTN</name>
<evidence type="ECO:0000313" key="3">
    <source>
        <dbReference type="Proteomes" id="UP001500218"/>
    </source>
</evidence>
<gene>
    <name evidence="2" type="ORF">GCM10009682_21610</name>
</gene>
<dbReference type="Gene3D" id="3.30.559.10">
    <property type="entry name" value="Chloramphenicol acetyltransferase-like domain"/>
    <property type="match status" value="1"/>
</dbReference>
<dbReference type="Pfam" id="PF00668">
    <property type="entry name" value="Condensation"/>
    <property type="match status" value="1"/>
</dbReference>
<keyword evidence="3" id="KW-1185">Reference proteome</keyword>
<protein>
    <recommendedName>
        <fullName evidence="1">Condensation domain-containing protein</fullName>
    </recommendedName>
</protein>
<dbReference type="EMBL" id="BAAALT010000053">
    <property type="protein sequence ID" value="GAA1799656.1"/>
    <property type="molecule type" value="Genomic_DNA"/>
</dbReference>
<comment type="caution">
    <text evidence="2">The sequence shown here is derived from an EMBL/GenBank/DDBJ whole genome shotgun (WGS) entry which is preliminary data.</text>
</comment>
<evidence type="ECO:0000313" key="2">
    <source>
        <dbReference type="EMBL" id="GAA1799656.1"/>
    </source>
</evidence>
<dbReference type="RefSeq" id="WP_344128981.1">
    <property type="nucleotide sequence ID" value="NZ_BAAALT010000053.1"/>
</dbReference>
<dbReference type="InterPro" id="IPR001242">
    <property type="entry name" value="Condensation_dom"/>
</dbReference>
<organism evidence="2 3">
    <name type="scientific">Luedemannella flava</name>
    <dbReference type="NCBI Taxonomy" id="349316"/>
    <lineage>
        <taxon>Bacteria</taxon>
        <taxon>Bacillati</taxon>
        <taxon>Actinomycetota</taxon>
        <taxon>Actinomycetes</taxon>
        <taxon>Micromonosporales</taxon>
        <taxon>Micromonosporaceae</taxon>
        <taxon>Luedemannella</taxon>
    </lineage>
</organism>
<dbReference type="InterPro" id="IPR023213">
    <property type="entry name" value="CAT-like_dom_sf"/>
</dbReference>
<dbReference type="PANTHER" id="PTHR45527">
    <property type="entry name" value="NONRIBOSOMAL PEPTIDE SYNTHETASE"/>
    <property type="match status" value="1"/>
</dbReference>
<dbReference type="SUPFAM" id="SSF52777">
    <property type="entry name" value="CoA-dependent acyltransferases"/>
    <property type="match status" value="2"/>
</dbReference>